<accession>A0ABR0DZN4</accession>
<evidence type="ECO:0000313" key="2">
    <source>
        <dbReference type="Proteomes" id="UP001305779"/>
    </source>
</evidence>
<dbReference type="PANTHER" id="PTHR42085">
    <property type="entry name" value="F-BOX DOMAIN-CONTAINING PROTEIN"/>
    <property type="match status" value="1"/>
</dbReference>
<keyword evidence="2" id="KW-1185">Reference proteome</keyword>
<dbReference type="Proteomes" id="UP001305779">
    <property type="component" value="Unassembled WGS sequence"/>
</dbReference>
<evidence type="ECO:0000313" key="1">
    <source>
        <dbReference type="EMBL" id="KAK4494632.1"/>
    </source>
</evidence>
<dbReference type="InterPro" id="IPR038883">
    <property type="entry name" value="AN11006-like"/>
</dbReference>
<reference evidence="1 2" key="1">
    <citation type="journal article" date="2023" name="G3 (Bethesda)">
        <title>A chromosome-level genome assembly of Zasmidium syzygii isolated from banana leaves.</title>
        <authorList>
            <person name="van Westerhoven A.C."/>
            <person name="Mehrabi R."/>
            <person name="Talebi R."/>
            <person name="Steentjes M.B.F."/>
            <person name="Corcolon B."/>
            <person name="Chong P.A."/>
            <person name="Kema G.H.J."/>
            <person name="Seidl M.F."/>
        </authorList>
    </citation>
    <scope>NUCLEOTIDE SEQUENCE [LARGE SCALE GENOMIC DNA]</scope>
    <source>
        <strain evidence="1 2">P124</strain>
    </source>
</reference>
<gene>
    <name evidence="1" type="ORF">PRZ48_013988</name>
</gene>
<organism evidence="1 2">
    <name type="scientific">Zasmidium cellare</name>
    <name type="common">Wine cellar mold</name>
    <name type="synonym">Racodium cellare</name>
    <dbReference type="NCBI Taxonomy" id="395010"/>
    <lineage>
        <taxon>Eukaryota</taxon>
        <taxon>Fungi</taxon>
        <taxon>Dikarya</taxon>
        <taxon>Ascomycota</taxon>
        <taxon>Pezizomycotina</taxon>
        <taxon>Dothideomycetes</taxon>
        <taxon>Dothideomycetidae</taxon>
        <taxon>Mycosphaerellales</taxon>
        <taxon>Mycosphaerellaceae</taxon>
        <taxon>Zasmidium</taxon>
    </lineage>
</organism>
<dbReference type="PANTHER" id="PTHR42085:SF1">
    <property type="entry name" value="F-BOX DOMAIN-CONTAINING PROTEIN"/>
    <property type="match status" value="1"/>
</dbReference>
<comment type="caution">
    <text evidence="1">The sequence shown here is derived from an EMBL/GenBank/DDBJ whole genome shotgun (WGS) entry which is preliminary data.</text>
</comment>
<name>A0ABR0DZN4_ZASCE</name>
<sequence>MAVFSSQRSPFLALPPEIRNQIYSYAFEDGELEIDQHYRDRTTPPPGLVFACRQTYEEGLEMYYNALSIVSKDPWILKMWLSYLNYLPDGHQFKLMKRAYLDCRNRSEQVLPLQLGQRFALNHHTQLSLDQVNDELSKVRQARGSSIEVRVCIATPSQQLIWTDEPFKLGEAMDERWNALSVNQKRQLPLEEWSPSGMEGMNWSRR</sequence>
<protein>
    <submittedName>
        <fullName evidence="1">Uncharacterized protein</fullName>
    </submittedName>
</protein>
<proteinExistence type="predicted"/>
<dbReference type="EMBL" id="JAXOVC010000013">
    <property type="protein sequence ID" value="KAK4494632.1"/>
    <property type="molecule type" value="Genomic_DNA"/>
</dbReference>